<evidence type="ECO:0000259" key="1">
    <source>
        <dbReference type="PROSITE" id="PS50994"/>
    </source>
</evidence>
<evidence type="ECO:0000313" key="2">
    <source>
        <dbReference type="EMBL" id="PZF99691.1"/>
    </source>
</evidence>
<organism evidence="2 3">
    <name type="scientific">Micromonospora deserti</name>
    <dbReference type="NCBI Taxonomy" id="2070366"/>
    <lineage>
        <taxon>Bacteria</taxon>
        <taxon>Bacillati</taxon>
        <taxon>Actinomycetota</taxon>
        <taxon>Actinomycetes</taxon>
        <taxon>Micromonosporales</taxon>
        <taxon>Micromonosporaceae</taxon>
        <taxon>Micromonospora</taxon>
    </lineage>
</organism>
<evidence type="ECO:0000313" key="3">
    <source>
        <dbReference type="Proteomes" id="UP000248749"/>
    </source>
</evidence>
<accession>A0A2W2CJP5</accession>
<dbReference type="Proteomes" id="UP000248749">
    <property type="component" value="Unassembled WGS sequence"/>
</dbReference>
<dbReference type="AlphaFoldDB" id="A0A2W2CJP5"/>
<dbReference type="SUPFAM" id="SSF53098">
    <property type="entry name" value="Ribonuclease H-like"/>
    <property type="match status" value="1"/>
</dbReference>
<dbReference type="SUPFAM" id="SSF46689">
    <property type="entry name" value="Homeodomain-like"/>
    <property type="match status" value="1"/>
</dbReference>
<protein>
    <submittedName>
        <fullName evidence="2">Integrase</fullName>
    </submittedName>
</protein>
<dbReference type="Gene3D" id="3.30.420.10">
    <property type="entry name" value="Ribonuclease H-like superfamily/Ribonuclease H"/>
    <property type="match status" value="1"/>
</dbReference>
<proteinExistence type="predicted"/>
<keyword evidence="3" id="KW-1185">Reference proteome</keyword>
<dbReference type="GO" id="GO:0003676">
    <property type="term" value="F:nucleic acid binding"/>
    <property type="evidence" value="ECO:0007669"/>
    <property type="project" value="InterPro"/>
</dbReference>
<dbReference type="InterPro" id="IPR009057">
    <property type="entry name" value="Homeodomain-like_sf"/>
</dbReference>
<dbReference type="OrthoDB" id="568335at2"/>
<dbReference type="Pfam" id="PF13683">
    <property type="entry name" value="rve_3"/>
    <property type="match status" value="1"/>
</dbReference>
<dbReference type="RefSeq" id="WP_111134094.1">
    <property type="nucleotide sequence ID" value="NZ_POUB01000055.1"/>
</dbReference>
<dbReference type="InterPro" id="IPR036397">
    <property type="entry name" value="RNaseH_sf"/>
</dbReference>
<dbReference type="InterPro" id="IPR001584">
    <property type="entry name" value="Integrase_cat-core"/>
</dbReference>
<dbReference type="PROSITE" id="PS50994">
    <property type="entry name" value="INTEGRASE"/>
    <property type="match status" value="1"/>
</dbReference>
<dbReference type="Pfam" id="PF13565">
    <property type="entry name" value="HTH_32"/>
    <property type="match status" value="1"/>
</dbReference>
<gene>
    <name evidence="2" type="ORF">C1I99_10870</name>
</gene>
<reference evidence="2 3" key="1">
    <citation type="submission" date="2018-01" db="EMBL/GenBank/DDBJ databases">
        <title>Draft genome sequence of Salinispora sp. 13K206.</title>
        <authorList>
            <person name="Sahin N."/>
            <person name="Saygin H."/>
            <person name="Ay H."/>
        </authorList>
    </citation>
    <scope>NUCLEOTIDE SEQUENCE [LARGE SCALE GENOMIC DNA]</scope>
    <source>
        <strain evidence="2 3">13K206</strain>
    </source>
</reference>
<feature type="domain" description="Integrase catalytic" evidence="1">
    <location>
        <begin position="157"/>
        <end position="330"/>
    </location>
</feature>
<name>A0A2W2CJP5_9ACTN</name>
<sequence>MSASLVYLLLRQVLRMLSQLARDDGARDVEILVLRHQVAVLRRQVHRPDLEPADRVVLVVLSRLLPRSRWSTFFVTPATLLRWHRELIARRWTHPRARPGRPPVNAQVRELVLRLAAENPSWGHRRIQGELVGLGYRVAASTVWKILHNAGVDPAPRRSGPTWKQFLTAQAHTILACDFFTVDTVLLKRLYVLFFVEIATRQVHVAGVTAHPTGAWVAQQARNLLMDLDQRAAELRFLLRDRDTKFTVVFDAVFTAEGIDVIKTPPQAPRANAFAERWVGTVRRECTDRMLIVGERHLAAVLAGYTAHYNSHRPHRSLGQQPPNPPPGVTDLTAARIRRRPILGGLINEYSQAA</sequence>
<dbReference type="EMBL" id="POUB01000055">
    <property type="protein sequence ID" value="PZF99691.1"/>
    <property type="molecule type" value="Genomic_DNA"/>
</dbReference>
<dbReference type="GO" id="GO:0015074">
    <property type="term" value="P:DNA integration"/>
    <property type="evidence" value="ECO:0007669"/>
    <property type="project" value="InterPro"/>
</dbReference>
<dbReference type="InterPro" id="IPR012337">
    <property type="entry name" value="RNaseH-like_sf"/>
</dbReference>
<comment type="caution">
    <text evidence="2">The sequence shown here is derived from an EMBL/GenBank/DDBJ whole genome shotgun (WGS) entry which is preliminary data.</text>
</comment>